<organism evidence="2 3">
    <name type="scientific">Polarella glacialis</name>
    <name type="common">Dinoflagellate</name>
    <dbReference type="NCBI Taxonomy" id="89957"/>
    <lineage>
        <taxon>Eukaryota</taxon>
        <taxon>Sar</taxon>
        <taxon>Alveolata</taxon>
        <taxon>Dinophyceae</taxon>
        <taxon>Suessiales</taxon>
        <taxon>Suessiaceae</taxon>
        <taxon>Polarella</taxon>
    </lineage>
</organism>
<protein>
    <submittedName>
        <fullName evidence="2">Uncharacterized protein</fullName>
    </submittedName>
</protein>
<gene>
    <name evidence="2" type="ORF">PGLA1383_LOCUS1036</name>
</gene>
<dbReference type="OrthoDB" id="272672at2759"/>
<evidence type="ECO:0000313" key="2">
    <source>
        <dbReference type="EMBL" id="CAE8582032.1"/>
    </source>
</evidence>
<keyword evidence="3" id="KW-1185">Reference proteome</keyword>
<dbReference type="EMBL" id="CAJNNV010000269">
    <property type="protein sequence ID" value="CAE8582032.1"/>
    <property type="molecule type" value="Genomic_DNA"/>
</dbReference>
<feature type="compositionally biased region" description="Polar residues" evidence="1">
    <location>
        <begin position="82"/>
        <end position="112"/>
    </location>
</feature>
<comment type="caution">
    <text evidence="2">The sequence shown here is derived from an EMBL/GenBank/DDBJ whole genome shotgun (WGS) entry which is preliminary data.</text>
</comment>
<evidence type="ECO:0000313" key="3">
    <source>
        <dbReference type="Proteomes" id="UP000654075"/>
    </source>
</evidence>
<proteinExistence type="predicted"/>
<feature type="compositionally biased region" description="Basic and acidic residues" evidence="1">
    <location>
        <begin position="131"/>
        <end position="146"/>
    </location>
</feature>
<feature type="region of interest" description="Disordered" evidence="1">
    <location>
        <begin position="467"/>
        <end position="487"/>
    </location>
</feature>
<evidence type="ECO:0000256" key="1">
    <source>
        <dbReference type="SAM" id="MobiDB-lite"/>
    </source>
</evidence>
<feature type="region of interest" description="Disordered" evidence="1">
    <location>
        <begin position="1"/>
        <end position="31"/>
    </location>
</feature>
<feature type="region of interest" description="Disordered" evidence="1">
    <location>
        <begin position="47"/>
        <end position="146"/>
    </location>
</feature>
<feature type="compositionally biased region" description="Low complexity" evidence="1">
    <location>
        <begin position="22"/>
        <end position="31"/>
    </location>
</feature>
<dbReference type="AlphaFoldDB" id="A0A813D7A8"/>
<dbReference type="Proteomes" id="UP000654075">
    <property type="component" value="Unassembled WGS sequence"/>
</dbReference>
<accession>A0A813D7A8</accession>
<feature type="compositionally biased region" description="Low complexity" evidence="1">
    <location>
        <begin position="1"/>
        <end position="14"/>
    </location>
</feature>
<reference evidence="2" key="1">
    <citation type="submission" date="2021-02" db="EMBL/GenBank/DDBJ databases">
        <authorList>
            <person name="Dougan E. K."/>
            <person name="Rhodes N."/>
            <person name="Thang M."/>
            <person name="Chan C."/>
        </authorList>
    </citation>
    <scope>NUCLEOTIDE SEQUENCE</scope>
</reference>
<name>A0A813D7A8_POLGL</name>
<sequence>MALTSSSTCTTKSLSRGRNKMSSQLQLSSGSVLEAMEARHFLETADRTFETLEEDPYEYNEVRRDISLPGEHAYSHGGLAQERSQQQADTNASEDSVSRRSLCSEVSFSASERGNDGELPGEESPRTSASEARESSPQEGRSDREHEANASCNLSCVLCGNATRGGFCPGLGIGALPLAGTMGKKGKKKKAKITGTPDVVKFKQTREFWLLQECVTIQESLPFVAVDALDEQSYKKVARFLNMLGLLAEHLGIHTDKDCRFNFHHQYMSPTPQFFPFGYDVNVIRQAREVQEKPAVTFNGVKYTFPEDVRTAAEQFLKTVDSSMTKIASEIEPRLKDDFATTLRRFKAELKEDIEVFDNMWMEFEAKFVKVSSVEEWSPRAKLQFTNGCFPESKSESFPSDVVPLAEACIFYESKCTNEWLHLAKHLLKDYLELRVCFMKIPEELLWKEGVKCSFCFGGAAEPTAEGECPVDETSEEFPSLRYPERV</sequence>